<accession>A0A1M4US66</accession>
<feature type="chain" id="PRO_5012341165" description="General secretion pathway protein C" evidence="2">
    <location>
        <begin position="28"/>
        <end position="184"/>
    </location>
</feature>
<gene>
    <name evidence="3" type="ORF">SAMN02745117_00554</name>
</gene>
<name>A0A1M4US66_9BURK</name>
<evidence type="ECO:0000313" key="3">
    <source>
        <dbReference type="EMBL" id="SHE59450.1"/>
    </source>
</evidence>
<sequence length="184" mass="20133">MKNRNATRLMVLNLLLLAALLAVLAWAALGQVQWHKPVPQRPDYRTVLDGVGQPIALNAQGYDVLVQQPLFEPDRRPPVPEPPPAPPPPPEQAAAPPPPDVLDHARILGTYGSSRYGGVILHFNNEDHRLRLNQSLQGWTLQRIRGRVVTFRAADGAQRELVMEHQIPEPGAVPPGQAAPASNP</sequence>
<evidence type="ECO:0008006" key="5">
    <source>
        <dbReference type="Google" id="ProtNLM"/>
    </source>
</evidence>
<protein>
    <recommendedName>
        <fullName evidence="5">General secretion pathway protein C</fullName>
    </recommendedName>
</protein>
<organism evidence="3 4">
    <name type="scientific">Lampropedia hyalina DSM 16112</name>
    <dbReference type="NCBI Taxonomy" id="1122156"/>
    <lineage>
        <taxon>Bacteria</taxon>
        <taxon>Pseudomonadati</taxon>
        <taxon>Pseudomonadota</taxon>
        <taxon>Betaproteobacteria</taxon>
        <taxon>Burkholderiales</taxon>
        <taxon>Comamonadaceae</taxon>
        <taxon>Lampropedia</taxon>
    </lineage>
</organism>
<evidence type="ECO:0000256" key="2">
    <source>
        <dbReference type="SAM" id="SignalP"/>
    </source>
</evidence>
<keyword evidence="4" id="KW-1185">Reference proteome</keyword>
<feature type="compositionally biased region" description="Pro residues" evidence="1">
    <location>
        <begin position="79"/>
        <end position="100"/>
    </location>
</feature>
<feature type="region of interest" description="Disordered" evidence="1">
    <location>
        <begin position="72"/>
        <end position="100"/>
    </location>
</feature>
<dbReference type="OrthoDB" id="8814414at2"/>
<dbReference type="RefSeq" id="WP_073354443.1">
    <property type="nucleotide sequence ID" value="NZ_FQUZ01000004.1"/>
</dbReference>
<dbReference type="EMBL" id="FQUZ01000004">
    <property type="protein sequence ID" value="SHE59450.1"/>
    <property type="molecule type" value="Genomic_DNA"/>
</dbReference>
<dbReference type="STRING" id="1122156.SAMN02745117_00554"/>
<reference evidence="3 4" key="1">
    <citation type="submission" date="2016-11" db="EMBL/GenBank/DDBJ databases">
        <authorList>
            <person name="Jaros S."/>
            <person name="Januszkiewicz K."/>
            <person name="Wedrychowicz H."/>
        </authorList>
    </citation>
    <scope>NUCLEOTIDE SEQUENCE [LARGE SCALE GENOMIC DNA]</scope>
    <source>
        <strain evidence="3 4">DSM 16112</strain>
    </source>
</reference>
<dbReference type="Proteomes" id="UP000184327">
    <property type="component" value="Unassembled WGS sequence"/>
</dbReference>
<evidence type="ECO:0000313" key="4">
    <source>
        <dbReference type="Proteomes" id="UP000184327"/>
    </source>
</evidence>
<dbReference type="AlphaFoldDB" id="A0A1M4US66"/>
<evidence type="ECO:0000256" key="1">
    <source>
        <dbReference type="SAM" id="MobiDB-lite"/>
    </source>
</evidence>
<proteinExistence type="predicted"/>
<feature type="signal peptide" evidence="2">
    <location>
        <begin position="1"/>
        <end position="27"/>
    </location>
</feature>
<keyword evidence="2" id="KW-0732">Signal</keyword>